<keyword evidence="11" id="KW-0378">Hydrolase</keyword>
<dbReference type="GO" id="GO:0016791">
    <property type="term" value="F:phosphatase activity"/>
    <property type="evidence" value="ECO:0007669"/>
    <property type="project" value="UniProtKB-UniRule"/>
</dbReference>
<dbReference type="PANTHER" id="PTHR47545">
    <property type="entry name" value="MULTIFUNCTIONAL CCA PROTEIN"/>
    <property type="match status" value="1"/>
</dbReference>
<reference evidence="14" key="1">
    <citation type="submission" date="2016-05" db="EMBL/GenBank/DDBJ databases">
        <title>Draft genome of Corynebacterium afermentans subsp. afermentans LCDC 88199T.</title>
        <authorList>
            <person name="Bernier A.-M."/>
            <person name="Bernard K."/>
        </authorList>
    </citation>
    <scope>NUCLEOTIDE SEQUENCE [LARGE SCALE GENOMIC DNA]</scope>
    <source>
        <strain evidence="14">NML02-A-017</strain>
    </source>
</reference>
<sequence length="415" mass="45598">MEIYLVGGAVRDALLGNPVKDRDWVVVGADAPAMLAAGYRPVGKDFPVFLHPETQEEYALARTERKTGRGYAGFTFHAEPDVTLEQDLQRRDLTINAIAQSADGQIIDPFGGQADLAAGILRHVSPAFAEDPVRILRTARFAARYGFQVAPETLALMREMVQNGEADALVAERVWQEFARGLMEARPVRMMEILRECGALAVLLPEVDALFGVPQRADYHPEIDCGIHALLVLQSAADAGLSLPERYAALLHDLGKAKTPPHILPSHYGHEEAGVPLVQAVNRRWKVPKACAELALQVCRWHGRLHSVAELRPQTAAKILQHTDAYRRSERFAAMLNVCRADAQGRLGFEHAAYPQREHWLALLAAAQQTDTAAIAAAHAEQPQRIAEAIAADRLARIKPLQEAYRQANRKSGGS</sequence>
<dbReference type="InterPro" id="IPR002646">
    <property type="entry name" value="PolA_pol_head_dom"/>
</dbReference>
<evidence type="ECO:0000256" key="10">
    <source>
        <dbReference type="ARBA" id="ARBA00022884"/>
    </source>
</evidence>
<comment type="similarity">
    <text evidence="11">Belongs to the tRNA nucleotidyltransferase/poly(A) polymerase family. Bacterial CCA-adding enzyme type 1 subfamily.</text>
</comment>
<feature type="binding site" evidence="11">
    <location>
        <position position="91"/>
    </location>
    <ligand>
        <name>CTP</name>
        <dbReference type="ChEBI" id="CHEBI:37563"/>
    </ligand>
</feature>
<evidence type="ECO:0000259" key="12">
    <source>
        <dbReference type="PROSITE" id="PS51831"/>
    </source>
</evidence>
<dbReference type="HAMAP" id="MF_01261">
    <property type="entry name" value="CCA_bact_type1"/>
    <property type="match status" value="1"/>
</dbReference>
<comment type="subunit">
    <text evidence="11">Monomer. Can also form homodimers and oligomers.</text>
</comment>
<keyword evidence="11" id="KW-0511">Multifunctional enzyme</keyword>
<keyword evidence="6 11" id="KW-0547">Nucleotide-binding</keyword>
<dbReference type="GO" id="GO:0000287">
    <property type="term" value="F:magnesium ion binding"/>
    <property type="evidence" value="ECO:0007669"/>
    <property type="project" value="UniProtKB-UniRule"/>
</dbReference>
<comment type="cofactor">
    <cofactor evidence="11">
        <name>Ni(2+)</name>
        <dbReference type="ChEBI" id="CHEBI:49786"/>
    </cofactor>
    <text evidence="11">Nickel for phosphatase activity.</text>
</comment>
<keyword evidence="2 11" id="KW-0808">Transferase</keyword>
<dbReference type="Pfam" id="PF12627">
    <property type="entry name" value="PolyA_pol_RNAbd"/>
    <property type="match status" value="1"/>
</dbReference>
<dbReference type="Pfam" id="PF01743">
    <property type="entry name" value="PolyA_pol"/>
    <property type="match status" value="1"/>
</dbReference>
<gene>
    <name evidence="11" type="primary">cca</name>
    <name evidence="13" type="ORF">A7P95_10015</name>
</gene>
<dbReference type="InterPro" id="IPR032828">
    <property type="entry name" value="PolyA_RNA-bd"/>
</dbReference>
<evidence type="ECO:0000256" key="8">
    <source>
        <dbReference type="ARBA" id="ARBA00022840"/>
    </source>
</evidence>
<evidence type="ECO:0000313" key="13">
    <source>
        <dbReference type="EMBL" id="OAM26042.1"/>
    </source>
</evidence>
<evidence type="ECO:0000256" key="4">
    <source>
        <dbReference type="ARBA" id="ARBA00022695"/>
    </source>
</evidence>
<feature type="domain" description="HD" evidence="12">
    <location>
        <begin position="225"/>
        <end position="329"/>
    </location>
</feature>
<dbReference type="GO" id="GO:0042245">
    <property type="term" value="P:RNA repair"/>
    <property type="evidence" value="ECO:0007669"/>
    <property type="project" value="UniProtKB-KW"/>
</dbReference>
<dbReference type="Pfam" id="PF01966">
    <property type="entry name" value="HD"/>
    <property type="match status" value="1"/>
</dbReference>
<keyword evidence="14" id="KW-1185">Reference proteome</keyword>
<dbReference type="OrthoDB" id="9805698at2"/>
<dbReference type="EC" id="2.7.7.72" evidence="11"/>
<dbReference type="Gene3D" id="3.30.460.10">
    <property type="entry name" value="Beta Polymerase, domain 2"/>
    <property type="match status" value="1"/>
</dbReference>
<dbReference type="CDD" id="cd05398">
    <property type="entry name" value="NT_ClassII-CCAase"/>
    <property type="match status" value="1"/>
</dbReference>
<evidence type="ECO:0000256" key="2">
    <source>
        <dbReference type="ARBA" id="ARBA00022679"/>
    </source>
</evidence>
<dbReference type="CDD" id="cd00077">
    <property type="entry name" value="HDc"/>
    <property type="match status" value="1"/>
</dbReference>
<dbReference type="RefSeq" id="WP_067594836.1">
    <property type="nucleotide sequence ID" value="NZ_LXSL01000032.1"/>
</dbReference>
<evidence type="ECO:0000256" key="5">
    <source>
        <dbReference type="ARBA" id="ARBA00022723"/>
    </source>
</evidence>
<dbReference type="GO" id="GO:0004810">
    <property type="term" value="F:CCA tRNA nucleotidyltransferase activity"/>
    <property type="evidence" value="ECO:0007669"/>
    <property type="project" value="UniProtKB-UniRule"/>
</dbReference>
<feature type="binding site" evidence="11">
    <location>
        <position position="137"/>
    </location>
    <ligand>
        <name>ATP</name>
        <dbReference type="ChEBI" id="CHEBI:30616"/>
    </ligand>
</feature>
<dbReference type="NCBIfam" id="NF008137">
    <property type="entry name" value="PRK10885.1"/>
    <property type="match status" value="1"/>
</dbReference>
<dbReference type="EC" id="3.1.3.-" evidence="11"/>
<keyword evidence="9 11" id="KW-0460">Magnesium</keyword>
<evidence type="ECO:0000256" key="9">
    <source>
        <dbReference type="ARBA" id="ARBA00022842"/>
    </source>
</evidence>
<dbReference type="InterPro" id="IPR003607">
    <property type="entry name" value="HD/PDEase_dom"/>
</dbReference>
<dbReference type="Gene3D" id="1.10.3090.10">
    <property type="entry name" value="cca-adding enzyme, domain 2"/>
    <property type="match status" value="1"/>
</dbReference>
<keyword evidence="8 11" id="KW-0067">ATP-binding</keyword>
<feature type="binding site" evidence="11">
    <location>
        <position position="8"/>
    </location>
    <ligand>
        <name>ATP</name>
        <dbReference type="ChEBI" id="CHEBI:30616"/>
    </ligand>
</feature>
<dbReference type="PROSITE" id="PS51831">
    <property type="entry name" value="HD"/>
    <property type="match status" value="1"/>
</dbReference>
<evidence type="ECO:0000256" key="6">
    <source>
        <dbReference type="ARBA" id="ARBA00022741"/>
    </source>
</evidence>
<dbReference type="InterPro" id="IPR043519">
    <property type="entry name" value="NT_sf"/>
</dbReference>
<feature type="binding site" evidence="11">
    <location>
        <position position="21"/>
    </location>
    <ligand>
        <name>Mg(2+)</name>
        <dbReference type="ChEBI" id="CHEBI:18420"/>
    </ligand>
</feature>
<protein>
    <recommendedName>
        <fullName evidence="11">Multifunctional CCA protein</fullName>
    </recommendedName>
    <domain>
        <recommendedName>
            <fullName evidence="11">CCA-adding enzyme</fullName>
            <ecNumber evidence="11">2.7.7.72</ecNumber>
        </recommendedName>
        <alternativeName>
            <fullName evidence="11">CCA tRNA nucleotidyltransferase</fullName>
        </alternativeName>
        <alternativeName>
            <fullName evidence="11">tRNA CCA-pyrophosphorylase</fullName>
        </alternativeName>
        <alternativeName>
            <fullName evidence="11">tRNA adenylyl-/cytidylyl-transferase</fullName>
        </alternativeName>
        <alternativeName>
            <fullName evidence="11">tRNA nucleotidyltransferase</fullName>
        </alternativeName>
        <alternativeName>
            <fullName evidence="11">tRNA-NT</fullName>
        </alternativeName>
    </domain>
    <domain>
        <recommendedName>
            <fullName evidence="11">2'-nucleotidase</fullName>
            <ecNumber evidence="11">3.1.3.-</ecNumber>
        </recommendedName>
    </domain>
    <domain>
        <recommendedName>
            <fullName evidence="11">2',3'-cyclic phosphodiesterase</fullName>
            <ecNumber evidence="11">3.1.4.-</ecNumber>
        </recommendedName>
    </domain>
    <domain>
        <recommendedName>
            <fullName evidence="11">Phosphatase</fullName>
        </recommendedName>
    </domain>
</protein>
<keyword evidence="5 11" id="KW-0479">Metal-binding</keyword>
<evidence type="ECO:0000313" key="14">
    <source>
        <dbReference type="Proteomes" id="UP000077885"/>
    </source>
</evidence>
<comment type="miscellaneous">
    <text evidence="11">A single active site specifically recognizes both ATP and CTP and is responsible for their addition.</text>
</comment>
<feature type="binding site" evidence="11">
    <location>
        <position position="11"/>
    </location>
    <ligand>
        <name>CTP</name>
        <dbReference type="ChEBI" id="CHEBI:37563"/>
    </ligand>
</feature>
<dbReference type="GO" id="GO:0004112">
    <property type="term" value="F:cyclic-nucleotide phosphodiesterase activity"/>
    <property type="evidence" value="ECO:0007669"/>
    <property type="project" value="UniProtKB-UniRule"/>
</dbReference>
<feature type="binding site" evidence="11">
    <location>
        <position position="11"/>
    </location>
    <ligand>
        <name>ATP</name>
        <dbReference type="ChEBI" id="CHEBI:30616"/>
    </ligand>
</feature>
<evidence type="ECO:0000256" key="7">
    <source>
        <dbReference type="ARBA" id="ARBA00022800"/>
    </source>
</evidence>
<dbReference type="PANTHER" id="PTHR47545:SF1">
    <property type="entry name" value="MULTIFUNCTIONAL CCA PROTEIN"/>
    <property type="match status" value="1"/>
</dbReference>
<evidence type="ECO:0000256" key="1">
    <source>
        <dbReference type="ARBA" id="ARBA00022596"/>
    </source>
</evidence>
<keyword evidence="3 11" id="KW-0819">tRNA processing</keyword>
<dbReference type="PIRSF" id="PIRSF000813">
    <property type="entry name" value="CCA_bact"/>
    <property type="match status" value="1"/>
</dbReference>
<dbReference type="EMBL" id="LXSL01000032">
    <property type="protein sequence ID" value="OAM26042.1"/>
    <property type="molecule type" value="Genomic_DNA"/>
</dbReference>
<feature type="binding site" evidence="11">
    <location>
        <position position="140"/>
    </location>
    <ligand>
        <name>CTP</name>
        <dbReference type="ChEBI" id="CHEBI:37563"/>
    </ligand>
</feature>
<comment type="catalytic activity">
    <reaction evidence="11">
        <text>a tRNA with a 3' CCA end + 2 CTP + ATP = a tRNA with a 3' CCACCA end + 3 diphosphate</text>
        <dbReference type="Rhea" id="RHEA:76235"/>
        <dbReference type="Rhea" id="RHEA-COMP:10468"/>
        <dbReference type="Rhea" id="RHEA-COMP:18655"/>
        <dbReference type="ChEBI" id="CHEBI:30616"/>
        <dbReference type="ChEBI" id="CHEBI:33019"/>
        <dbReference type="ChEBI" id="CHEBI:37563"/>
        <dbReference type="ChEBI" id="CHEBI:83071"/>
        <dbReference type="ChEBI" id="CHEBI:195187"/>
    </reaction>
</comment>
<dbReference type="SUPFAM" id="SSF81301">
    <property type="entry name" value="Nucleotidyltransferase"/>
    <property type="match status" value="1"/>
</dbReference>
<keyword evidence="7 11" id="KW-0692">RNA repair</keyword>
<comment type="caution">
    <text evidence="13">The sequence shown here is derived from an EMBL/GenBank/DDBJ whole genome shotgun (WGS) entry which is preliminary data.</text>
</comment>
<comment type="function">
    <text evidence="11">Catalyzes the addition and repair of the essential 3'-terminal CCA sequence in tRNAs without using a nucleic acid template. Adds these three nucleotides in the order of C, C, and A to the tRNA nucleotide-73, using CTP and ATP as substrates and producing inorganic pyrophosphate. tRNA 3'-terminal CCA addition is required both for tRNA processing and repair. Also involved in tRNA surveillance by mediating tandem CCA addition to generate a CCACCA at the 3' terminus of unstable tRNAs. While stable tRNAs receive only 3'-terminal CCA, unstable tRNAs are marked with CCACCA and rapidly degraded.</text>
</comment>
<dbReference type="SUPFAM" id="SSF81891">
    <property type="entry name" value="Poly A polymerase C-terminal region-like"/>
    <property type="match status" value="1"/>
</dbReference>
<dbReference type="GO" id="GO:0000049">
    <property type="term" value="F:tRNA binding"/>
    <property type="evidence" value="ECO:0007669"/>
    <property type="project" value="UniProtKB-UniRule"/>
</dbReference>
<evidence type="ECO:0000256" key="11">
    <source>
        <dbReference type="HAMAP-Rule" id="MF_01261"/>
    </source>
</evidence>
<organism evidence="13 14">
    <name type="scientific">Eikenella longinqua</name>
    <dbReference type="NCBI Taxonomy" id="1795827"/>
    <lineage>
        <taxon>Bacteria</taxon>
        <taxon>Pseudomonadati</taxon>
        <taxon>Pseudomonadota</taxon>
        <taxon>Betaproteobacteria</taxon>
        <taxon>Neisseriales</taxon>
        <taxon>Neisseriaceae</taxon>
        <taxon>Eikenella</taxon>
    </lineage>
</organism>
<comment type="domain">
    <text evidence="11">Comprises two domains: an N-terminal domain containing the nucleotidyltransferase activity and a C-terminal HD domain associated with both phosphodiesterase and phosphatase activities.</text>
</comment>
<keyword evidence="10 11" id="KW-0694">RNA-binding</keyword>
<dbReference type="InterPro" id="IPR050124">
    <property type="entry name" value="tRNA_CCA-adding_enzyme"/>
</dbReference>
<evidence type="ECO:0000256" key="3">
    <source>
        <dbReference type="ARBA" id="ARBA00022694"/>
    </source>
</evidence>
<dbReference type="AlphaFoldDB" id="A0A1A9RVP1"/>
<feature type="binding site" evidence="11">
    <location>
        <position position="8"/>
    </location>
    <ligand>
        <name>CTP</name>
        <dbReference type="ChEBI" id="CHEBI:37563"/>
    </ligand>
</feature>
<feature type="binding site" evidence="11">
    <location>
        <position position="140"/>
    </location>
    <ligand>
        <name>ATP</name>
        <dbReference type="ChEBI" id="CHEBI:30616"/>
    </ligand>
</feature>
<dbReference type="GO" id="GO:0005524">
    <property type="term" value="F:ATP binding"/>
    <property type="evidence" value="ECO:0007669"/>
    <property type="project" value="UniProtKB-UniRule"/>
</dbReference>
<comment type="cofactor">
    <cofactor evidence="11">
        <name>Mg(2+)</name>
        <dbReference type="ChEBI" id="CHEBI:18420"/>
    </cofactor>
    <text evidence="11">Magnesium is required for nucleotidyltransferase activity.</text>
</comment>
<dbReference type="GO" id="GO:0001680">
    <property type="term" value="P:tRNA 3'-terminal CCA addition"/>
    <property type="evidence" value="ECO:0007669"/>
    <property type="project" value="UniProtKB-UniRule"/>
</dbReference>
<dbReference type="Proteomes" id="UP000077885">
    <property type="component" value="Unassembled WGS sequence"/>
</dbReference>
<dbReference type="InterPro" id="IPR012006">
    <property type="entry name" value="CCA_bact"/>
</dbReference>
<feature type="binding site" evidence="11">
    <location>
        <position position="91"/>
    </location>
    <ligand>
        <name>ATP</name>
        <dbReference type="ChEBI" id="CHEBI:30616"/>
    </ligand>
</feature>
<dbReference type="InterPro" id="IPR006674">
    <property type="entry name" value="HD_domain"/>
</dbReference>
<feature type="binding site" evidence="11">
    <location>
        <position position="23"/>
    </location>
    <ligand>
        <name>Mg(2+)</name>
        <dbReference type="ChEBI" id="CHEBI:18420"/>
    </ligand>
</feature>
<dbReference type="STRING" id="1795827.A7P95_10015"/>
<comment type="catalytic activity">
    <reaction evidence="11">
        <text>a tRNA precursor + 2 CTP + ATP = a tRNA with a 3' CCA end + 3 diphosphate</text>
        <dbReference type="Rhea" id="RHEA:14433"/>
        <dbReference type="Rhea" id="RHEA-COMP:10465"/>
        <dbReference type="Rhea" id="RHEA-COMP:10468"/>
        <dbReference type="ChEBI" id="CHEBI:30616"/>
        <dbReference type="ChEBI" id="CHEBI:33019"/>
        <dbReference type="ChEBI" id="CHEBI:37563"/>
        <dbReference type="ChEBI" id="CHEBI:74896"/>
        <dbReference type="ChEBI" id="CHEBI:83071"/>
        <dbReference type="EC" id="2.7.7.72"/>
    </reaction>
</comment>
<name>A0A1A9RVP1_9NEIS</name>
<feature type="binding site" evidence="11">
    <location>
        <position position="137"/>
    </location>
    <ligand>
        <name>CTP</name>
        <dbReference type="ChEBI" id="CHEBI:37563"/>
    </ligand>
</feature>
<keyword evidence="4 11" id="KW-0548">Nucleotidyltransferase</keyword>
<dbReference type="EC" id="3.1.4.-" evidence="11"/>
<proteinExistence type="inferred from homology"/>
<keyword evidence="1 11" id="KW-0533">Nickel</keyword>
<accession>A0A1A9RVP1</accession>
<dbReference type="GO" id="GO:0160016">
    <property type="term" value="F:CCACCA tRNA nucleotidyltransferase activity"/>
    <property type="evidence" value="ECO:0007669"/>
    <property type="project" value="RHEA"/>
</dbReference>